<sequence length="221" mass="23658">MLGGSNGICSRRIDHQTPELSGGLQIHIINPNTSASDDLEPALGCFKHLARHLGPTPHNQRVALGDLGAQILLRQIVQTLNIAESPQQMEAGFSEFLGDQNSRLLRLGKPIRISGLGHQFRLVHGLENIENGGGARIGIVEIGGEGELLEGNGGIGEGKAERRGIREFVLRLRGNEVVRLVAGEAEEMEVAAAAAAAAMFFSLSRASKSCWRGGDFGRRKV</sequence>
<comment type="caution">
    <text evidence="1">The sequence shown here is derived from an EMBL/GenBank/DDBJ whole genome shotgun (WGS) entry which is preliminary data.</text>
</comment>
<name>A0AAW2PFF8_SESRA</name>
<dbReference type="EMBL" id="JACGWJ010000017">
    <property type="protein sequence ID" value="KAL0354403.1"/>
    <property type="molecule type" value="Genomic_DNA"/>
</dbReference>
<accession>A0AAW2PFF8</accession>
<reference evidence="1" key="2">
    <citation type="journal article" date="2024" name="Plant">
        <title>Genomic evolution and insights into agronomic trait innovations of Sesamum species.</title>
        <authorList>
            <person name="Miao H."/>
            <person name="Wang L."/>
            <person name="Qu L."/>
            <person name="Liu H."/>
            <person name="Sun Y."/>
            <person name="Le M."/>
            <person name="Wang Q."/>
            <person name="Wei S."/>
            <person name="Zheng Y."/>
            <person name="Lin W."/>
            <person name="Duan Y."/>
            <person name="Cao H."/>
            <person name="Xiong S."/>
            <person name="Wang X."/>
            <person name="Wei L."/>
            <person name="Li C."/>
            <person name="Ma Q."/>
            <person name="Ju M."/>
            <person name="Zhao R."/>
            <person name="Li G."/>
            <person name="Mu C."/>
            <person name="Tian Q."/>
            <person name="Mei H."/>
            <person name="Zhang T."/>
            <person name="Gao T."/>
            <person name="Zhang H."/>
        </authorList>
    </citation>
    <scope>NUCLEOTIDE SEQUENCE</scope>
    <source>
        <strain evidence="1">G02</strain>
    </source>
</reference>
<proteinExistence type="predicted"/>
<organism evidence="1">
    <name type="scientific">Sesamum radiatum</name>
    <name type="common">Black benniseed</name>
    <dbReference type="NCBI Taxonomy" id="300843"/>
    <lineage>
        <taxon>Eukaryota</taxon>
        <taxon>Viridiplantae</taxon>
        <taxon>Streptophyta</taxon>
        <taxon>Embryophyta</taxon>
        <taxon>Tracheophyta</taxon>
        <taxon>Spermatophyta</taxon>
        <taxon>Magnoliopsida</taxon>
        <taxon>eudicotyledons</taxon>
        <taxon>Gunneridae</taxon>
        <taxon>Pentapetalae</taxon>
        <taxon>asterids</taxon>
        <taxon>lamiids</taxon>
        <taxon>Lamiales</taxon>
        <taxon>Pedaliaceae</taxon>
        <taxon>Sesamum</taxon>
    </lineage>
</organism>
<gene>
    <name evidence="1" type="ORF">Sradi_3887200</name>
</gene>
<reference evidence="1" key="1">
    <citation type="submission" date="2020-06" db="EMBL/GenBank/DDBJ databases">
        <authorList>
            <person name="Li T."/>
            <person name="Hu X."/>
            <person name="Zhang T."/>
            <person name="Song X."/>
            <person name="Zhang H."/>
            <person name="Dai N."/>
            <person name="Sheng W."/>
            <person name="Hou X."/>
            <person name="Wei L."/>
        </authorList>
    </citation>
    <scope>NUCLEOTIDE SEQUENCE</scope>
    <source>
        <strain evidence="1">G02</strain>
        <tissue evidence="1">Leaf</tissue>
    </source>
</reference>
<protein>
    <submittedName>
        <fullName evidence="1">Uncharacterized protein</fullName>
    </submittedName>
</protein>
<evidence type="ECO:0000313" key="1">
    <source>
        <dbReference type="EMBL" id="KAL0354403.1"/>
    </source>
</evidence>
<dbReference type="AlphaFoldDB" id="A0AAW2PFF8"/>